<protein>
    <recommendedName>
        <fullName evidence="4 11">Pectinesterase</fullName>
        <ecNumber evidence="4 11">3.1.1.11</ecNumber>
    </recommendedName>
</protein>
<evidence type="ECO:0000313" key="13">
    <source>
        <dbReference type="EMBL" id="OCL04654.1"/>
    </source>
</evidence>
<comment type="catalytic activity">
    <reaction evidence="9 11">
        <text>[(1-&gt;4)-alpha-D-galacturonosyl methyl ester](n) + n H2O = [(1-&gt;4)-alpha-D-galacturonosyl](n) + n methanol + n H(+)</text>
        <dbReference type="Rhea" id="RHEA:22380"/>
        <dbReference type="Rhea" id="RHEA-COMP:14570"/>
        <dbReference type="Rhea" id="RHEA-COMP:14573"/>
        <dbReference type="ChEBI" id="CHEBI:15377"/>
        <dbReference type="ChEBI" id="CHEBI:15378"/>
        <dbReference type="ChEBI" id="CHEBI:17790"/>
        <dbReference type="ChEBI" id="CHEBI:140522"/>
        <dbReference type="ChEBI" id="CHEBI:140523"/>
        <dbReference type="EC" id="3.1.1.11"/>
    </reaction>
</comment>
<dbReference type="Gene3D" id="2.160.20.10">
    <property type="entry name" value="Single-stranded right-handed beta-helix, Pectin lyase-like"/>
    <property type="match status" value="1"/>
</dbReference>
<dbReference type="InterPro" id="IPR012334">
    <property type="entry name" value="Pectin_lyas_fold"/>
</dbReference>
<feature type="non-terminal residue" evidence="13">
    <location>
        <position position="1"/>
    </location>
</feature>
<dbReference type="PROSITE" id="PS00503">
    <property type="entry name" value="PECTINESTERASE_2"/>
    <property type="match status" value="1"/>
</dbReference>
<feature type="chain" id="PRO_5034278837" description="Pectinesterase" evidence="11">
    <location>
        <begin position="17"/>
        <end position="332"/>
    </location>
</feature>
<keyword evidence="6 11" id="KW-0732">Signal</keyword>
<sequence length="332" mass="34990">MLLIASLFSLLGLALATSRTSAPSGALVVSKSATSGEYSSVQAAVDVLSTTSTTAQAIFINPGTYNEQVYIPARKAALTIYGYTTDTSSYSSNQVTITYGLSLLSVSTDDLTATVRAWSANFKMYNINVVNSYGSGSQALAISASATGQGYYGCRFLGYQDTVLSQTGYQVFAKCLIQGATDFIFGQHASTWFDQCDIRVLTASIGYVTANGRSSSSDTSYYVINKSTVSAASSNTVTAGAYYLGRPWSEYARVVFQETSLSAVINSAGWHVWSTSDTRTGDVLFGEYDNTGTGASGTRASFATALSSPVAITTILGSSYASATYVDISYLS</sequence>
<keyword evidence="7 11" id="KW-0378">Hydrolase</keyword>
<keyword evidence="5 11" id="KW-0964">Secreted</keyword>
<comment type="function">
    <text evidence="11">Involved in maceration and soft-rotting of plant tissue.</text>
</comment>
<proteinExistence type="inferred from homology"/>
<dbReference type="GO" id="GO:0030599">
    <property type="term" value="F:pectinesterase activity"/>
    <property type="evidence" value="ECO:0007669"/>
    <property type="project" value="UniProtKB-UniRule"/>
</dbReference>
<dbReference type="InterPro" id="IPR000070">
    <property type="entry name" value="Pectinesterase_cat"/>
</dbReference>
<reference evidence="13 14" key="1">
    <citation type="journal article" date="2016" name="Nat. Commun.">
        <title>Ectomycorrhizal ecology is imprinted in the genome of the dominant symbiotic fungus Cenococcum geophilum.</title>
        <authorList>
            <consortium name="DOE Joint Genome Institute"/>
            <person name="Peter M."/>
            <person name="Kohler A."/>
            <person name="Ohm R.A."/>
            <person name="Kuo A."/>
            <person name="Krutzmann J."/>
            <person name="Morin E."/>
            <person name="Arend M."/>
            <person name="Barry K.W."/>
            <person name="Binder M."/>
            <person name="Choi C."/>
            <person name="Clum A."/>
            <person name="Copeland A."/>
            <person name="Grisel N."/>
            <person name="Haridas S."/>
            <person name="Kipfer T."/>
            <person name="LaButti K."/>
            <person name="Lindquist E."/>
            <person name="Lipzen A."/>
            <person name="Maire R."/>
            <person name="Meier B."/>
            <person name="Mihaltcheva S."/>
            <person name="Molinier V."/>
            <person name="Murat C."/>
            <person name="Poggeler S."/>
            <person name="Quandt C.A."/>
            <person name="Sperisen C."/>
            <person name="Tritt A."/>
            <person name="Tisserant E."/>
            <person name="Crous P.W."/>
            <person name="Henrissat B."/>
            <person name="Nehls U."/>
            <person name="Egli S."/>
            <person name="Spatafora J.W."/>
            <person name="Grigoriev I.V."/>
            <person name="Martin F.M."/>
        </authorList>
    </citation>
    <scope>NUCLEOTIDE SEQUENCE [LARGE SCALE GENOMIC DNA]</scope>
    <source>
        <strain evidence="13 14">CBS 207.34</strain>
    </source>
</reference>
<evidence type="ECO:0000256" key="4">
    <source>
        <dbReference type="ARBA" id="ARBA00013229"/>
    </source>
</evidence>
<comment type="similarity">
    <text evidence="3">Belongs to the pectinesterase family.</text>
</comment>
<comment type="subcellular location">
    <subcellularLocation>
        <location evidence="1 11">Secreted</location>
    </subcellularLocation>
</comment>
<evidence type="ECO:0000313" key="14">
    <source>
        <dbReference type="Proteomes" id="UP000250140"/>
    </source>
</evidence>
<dbReference type="EMBL" id="KV750463">
    <property type="protein sequence ID" value="OCL04654.1"/>
    <property type="molecule type" value="Genomic_DNA"/>
</dbReference>
<dbReference type="PANTHER" id="PTHR31321:SF127">
    <property type="entry name" value="PECTINESTERASE"/>
    <property type="match status" value="1"/>
</dbReference>
<dbReference type="OrthoDB" id="2019149at2759"/>
<dbReference type="SUPFAM" id="SSF51126">
    <property type="entry name" value="Pectin lyase-like"/>
    <property type="match status" value="1"/>
</dbReference>
<dbReference type="GO" id="GO:0042545">
    <property type="term" value="P:cell wall modification"/>
    <property type="evidence" value="ECO:0007669"/>
    <property type="project" value="UniProtKB-UniRule"/>
</dbReference>
<feature type="active site" evidence="10">
    <location>
        <position position="182"/>
    </location>
</feature>
<evidence type="ECO:0000256" key="5">
    <source>
        <dbReference type="ARBA" id="ARBA00022525"/>
    </source>
</evidence>
<dbReference type="GO" id="GO:0005576">
    <property type="term" value="C:extracellular region"/>
    <property type="evidence" value="ECO:0007669"/>
    <property type="project" value="UniProtKB-SubCell"/>
</dbReference>
<evidence type="ECO:0000256" key="2">
    <source>
        <dbReference type="ARBA" id="ARBA00005184"/>
    </source>
</evidence>
<organism evidence="13 14">
    <name type="scientific">Glonium stellatum</name>
    <dbReference type="NCBI Taxonomy" id="574774"/>
    <lineage>
        <taxon>Eukaryota</taxon>
        <taxon>Fungi</taxon>
        <taxon>Dikarya</taxon>
        <taxon>Ascomycota</taxon>
        <taxon>Pezizomycotina</taxon>
        <taxon>Dothideomycetes</taxon>
        <taxon>Pleosporomycetidae</taxon>
        <taxon>Gloniales</taxon>
        <taxon>Gloniaceae</taxon>
        <taxon>Glonium</taxon>
    </lineage>
</organism>
<dbReference type="Proteomes" id="UP000250140">
    <property type="component" value="Unassembled WGS sequence"/>
</dbReference>
<feature type="signal peptide" evidence="11">
    <location>
        <begin position="1"/>
        <end position="16"/>
    </location>
</feature>
<dbReference type="InterPro" id="IPR011050">
    <property type="entry name" value="Pectin_lyase_fold/virulence"/>
</dbReference>
<evidence type="ECO:0000256" key="10">
    <source>
        <dbReference type="PROSITE-ProRule" id="PRU10040"/>
    </source>
</evidence>
<dbReference type="EC" id="3.1.1.11" evidence="4 11"/>
<evidence type="ECO:0000256" key="1">
    <source>
        <dbReference type="ARBA" id="ARBA00004613"/>
    </source>
</evidence>
<feature type="domain" description="Pectinesterase catalytic" evidence="12">
    <location>
        <begin position="28"/>
        <end position="297"/>
    </location>
</feature>
<evidence type="ECO:0000256" key="8">
    <source>
        <dbReference type="ARBA" id="ARBA00023085"/>
    </source>
</evidence>
<evidence type="ECO:0000256" key="6">
    <source>
        <dbReference type="ARBA" id="ARBA00022729"/>
    </source>
</evidence>
<dbReference type="UniPathway" id="UPA00545">
    <property type="reaction ID" value="UER00823"/>
</dbReference>
<dbReference type="FunFam" id="2.160.20.10:FF:000014">
    <property type="entry name" value="Pectinesterase"/>
    <property type="match status" value="1"/>
</dbReference>
<dbReference type="Pfam" id="PF01095">
    <property type="entry name" value="Pectinesterase"/>
    <property type="match status" value="1"/>
</dbReference>
<gene>
    <name evidence="13" type="ORF">AOQ84DRAFT_415638</name>
</gene>
<dbReference type="InterPro" id="IPR033131">
    <property type="entry name" value="Pectinesterase_Asp_AS"/>
</dbReference>
<evidence type="ECO:0000256" key="9">
    <source>
        <dbReference type="ARBA" id="ARBA00047928"/>
    </source>
</evidence>
<dbReference type="AlphaFoldDB" id="A0A8E2JPU6"/>
<comment type="pathway">
    <text evidence="2 11">Glycan metabolism; pectin degradation; 2-dehydro-3-deoxy-D-gluconate from pectin: step 1/5.</text>
</comment>
<name>A0A8E2JPU6_9PEZI</name>
<evidence type="ECO:0000259" key="12">
    <source>
        <dbReference type="Pfam" id="PF01095"/>
    </source>
</evidence>
<keyword evidence="14" id="KW-1185">Reference proteome</keyword>
<keyword evidence="8 11" id="KW-0063">Aspartyl esterase</keyword>
<keyword evidence="11" id="KW-0961">Cell wall biogenesis/degradation</keyword>
<dbReference type="PANTHER" id="PTHR31321">
    <property type="entry name" value="ACYL-COA THIOESTER HYDROLASE YBHC-RELATED"/>
    <property type="match status" value="1"/>
</dbReference>
<dbReference type="GO" id="GO:0045490">
    <property type="term" value="P:pectin catabolic process"/>
    <property type="evidence" value="ECO:0007669"/>
    <property type="project" value="UniProtKB-UniRule"/>
</dbReference>
<evidence type="ECO:0000256" key="7">
    <source>
        <dbReference type="ARBA" id="ARBA00022801"/>
    </source>
</evidence>
<accession>A0A8E2JPU6</accession>
<evidence type="ECO:0000256" key="3">
    <source>
        <dbReference type="ARBA" id="ARBA00008891"/>
    </source>
</evidence>
<evidence type="ECO:0000256" key="11">
    <source>
        <dbReference type="RuleBase" id="RU000589"/>
    </source>
</evidence>